<protein>
    <submittedName>
        <fullName evidence="2">Uncharacterized protein</fullName>
    </submittedName>
</protein>
<evidence type="ECO:0000313" key="2">
    <source>
        <dbReference type="EMBL" id="JAS34476.1"/>
    </source>
</evidence>
<evidence type="ECO:0000256" key="1">
    <source>
        <dbReference type="SAM" id="SignalP"/>
    </source>
</evidence>
<dbReference type="EMBL" id="GEDC01002822">
    <property type="protein sequence ID" value="JAS34476.1"/>
    <property type="molecule type" value="Transcribed_RNA"/>
</dbReference>
<feature type="signal peptide" evidence="1">
    <location>
        <begin position="1"/>
        <end position="20"/>
    </location>
</feature>
<organism evidence="2">
    <name type="scientific">Clastoptera arizonana</name>
    <name type="common">Arizona spittle bug</name>
    <dbReference type="NCBI Taxonomy" id="38151"/>
    <lineage>
        <taxon>Eukaryota</taxon>
        <taxon>Metazoa</taxon>
        <taxon>Ecdysozoa</taxon>
        <taxon>Arthropoda</taxon>
        <taxon>Hexapoda</taxon>
        <taxon>Insecta</taxon>
        <taxon>Pterygota</taxon>
        <taxon>Neoptera</taxon>
        <taxon>Paraneoptera</taxon>
        <taxon>Hemiptera</taxon>
        <taxon>Auchenorrhyncha</taxon>
        <taxon>Cercopoidea</taxon>
        <taxon>Clastopteridae</taxon>
        <taxon>Clastoptera</taxon>
    </lineage>
</organism>
<sequence length="154" mass="18362">MKILMEIIIMIISIVKITQEATGNEKSINWKVDFCYKPDNNKKIMTSFKNFRPVRIGIIPKADMYKASEEDFQILDKFMIKKEKSNRKLLRQNAAKWNESGVKKQRPLGHVDNGDQWPFLHRRRKVKREIFKETLKFLAGIRTENKSPSFRYRK</sequence>
<feature type="chain" id="PRO_5008582022" evidence="1">
    <location>
        <begin position="21"/>
        <end position="154"/>
    </location>
</feature>
<keyword evidence="1" id="KW-0732">Signal</keyword>
<proteinExistence type="predicted"/>
<accession>A0A1B6E973</accession>
<reference evidence="2" key="1">
    <citation type="submission" date="2015-12" db="EMBL/GenBank/DDBJ databases">
        <title>De novo transcriptome assembly of four potential Pierce s Disease insect vectors from Arizona vineyards.</title>
        <authorList>
            <person name="Tassone E.E."/>
        </authorList>
    </citation>
    <scope>NUCLEOTIDE SEQUENCE</scope>
</reference>
<gene>
    <name evidence="2" type="ORF">g.6531</name>
</gene>
<name>A0A1B6E973_9HEMI</name>
<dbReference type="AlphaFoldDB" id="A0A1B6E973"/>